<sequence length="44" mass="4792">MSPEHEFLTTILDKWVSDGEMALLITVTVAALMQPLLGVGVAHR</sequence>
<gene>
    <name evidence="2" type="ORF">ACFOE0_16930</name>
</gene>
<dbReference type="Proteomes" id="UP001595621">
    <property type="component" value="Unassembled WGS sequence"/>
</dbReference>
<accession>A0ABV7GHU7</accession>
<evidence type="ECO:0000256" key="1">
    <source>
        <dbReference type="SAM" id="Phobius"/>
    </source>
</evidence>
<organism evidence="2 3">
    <name type="scientific">Shewanella submarina</name>
    <dbReference type="NCBI Taxonomy" id="2016376"/>
    <lineage>
        <taxon>Bacteria</taxon>
        <taxon>Pseudomonadati</taxon>
        <taxon>Pseudomonadota</taxon>
        <taxon>Gammaproteobacteria</taxon>
        <taxon>Alteromonadales</taxon>
        <taxon>Shewanellaceae</taxon>
        <taxon>Shewanella</taxon>
    </lineage>
</organism>
<dbReference type="EMBL" id="JBHRTD010000017">
    <property type="protein sequence ID" value="MFC3139851.1"/>
    <property type="molecule type" value="Genomic_DNA"/>
</dbReference>
<dbReference type="RefSeq" id="WP_283106457.1">
    <property type="nucleotide sequence ID" value="NZ_JAKILF010000004.1"/>
</dbReference>
<evidence type="ECO:0000313" key="2">
    <source>
        <dbReference type="EMBL" id="MFC3139851.1"/>
    </source>
</evidence>
<comment type="caution">
    <text evidence="2">The sequence shown here is derived from an EMBL/GenBank/DDBJ whole genome shotgun (WGS) entry which is preliminary data.</text>
</comment>
<name>A0ABV7GHU7_9GAMM</name>
<proteinExistence type="predicted"/>
<keyword evidence="3" id="KW-1185">Reference proteome</keyword>
<keyword evidence="1" id="KW-0812">Transmembrane</keyword>
<keyword evidence="1" id="KW-0472">Membrane</keyword>
<protein>
    <submittedName>
        <fullName evidence="2">Uncharacterized protein</fullName>
    </submittedName>
</protein>
<feature type="transmembrane region" description="Helical" evidence="1">
    <location>
        <begin position="22"/>
        <end position="42"/>
    </location>
</feature>
<evidence type="ECO:0000313" key="3">
    <source>
        <dbReference type="Proteomes" id="UP001595621"/>
    </source>
</evidence>
<reference evidence="3" key="1">
    <citation type="journal article" date="2019" name="Int. J. Syst. Evol. Microbiol.">
        <title>The Global Catalogue of Microorganisms (GCM) 10K type strain sequencing project: providing services to taxonomists for standard genome sequencing and annotation.</title>
        <authorList>
            <consortium name="The Broad Institute Genomics Platform"/>
            <consortium name="The Broad Institute Genome Sequencing Center for Infectious Disease"/>
            <person name="Wu L."/>
            <person name="Ma J."/>
        </authorList>
    </citation>
    <scope>NUCLEOTIDE SEQUENCE [LARGE SCALE GENOMIC DNA]</scope>
    <source>
        <strain evidence="3">KCTC 52277</strain>
    </source>
</reference>
<keyword evidence="1" id="KW-1133">Transmembrane helix</keyword>